<dbReference type="OMA" id="AEDCAMI"/>
<organism evidence="1 2">
    <name type="scientific">Saprolegnia diclina (strain VS20)</name>
    <dbReference type="NCBI Taxonomy" id="1156394"/>
    <lineage>
        <taxon>Eukaryota</taxon>
        <taxon>Sar</taxon>
        <taxon>Stramenopiles</taxon>
        <taxon>Oomycota</taxon>
        <taxon>Saprolegniomycetes</taxon>
        <taxon>Saprolegniales</taxon>
        <taxon>Saprolegniaceae</taxon>
        <taxon>Saprolegnia</taxon>
    </lineage>
</organism>
<accession>T0QZR0</accession>
<gene>
    <name evidence="1" type="ORF">SDRG_02843</name>
</gene>
<dbReference type="GeneID" id="19943570"/>
<evidence type="ECO:0000313" key="2">
    <source>
        <dbReference type="Proteomes" id="UP000030762"/>
    </source>
</evidence>
<sequence>MTMVNDADTTCKYTYKPCMNPRSTKRNGKPHLLCEFHRAKANAIQKAYATKKRLHKQAQQAQATSPTASDEFWASMNLDDAQWSLPMDLTTLDDDEVPLTAEDCAMIANLFFQEHTIIEL</sequence>
<dbReference type="VEuPathDB" id="FungiDB:SDRG_02843"/>
<dbReference type="RefSeq" id="XP_008606670.1">
    <property type="nucleotide sequence ID" value="XM_008608448.1"/>
</dbReference>
<name>T0QZR0_SAPDV</name>
<dbReference type="Proteomes" id="UP000030762">
    <property type="component" value="Unassembled WGS sequence"/>
</dbReference>
<reference evidence="1 2" key="1">
    <citation type="submission" date="2012-04" db="EMBL/GenBank/DDBJ databases">
        <title>The Genome Sequence of Saprolegnia declina VS20.</title>
        <authorList>
            <consortium name="The Broad Institute Genome Sequencing Platform"/>
            <person name="Russ C."/>
            <person name="Nusbaum C."/>
            <person name="Tyler B."/>
            <person name="van West P."/>
            <person name="Dieguez-Uribeondo J."/>
            <person name="de Bruijn I."/>
            <person name="Tripathy S."/>
            <person name="Jiang R."/>
            <person name="Young S.K."/>
            <person name="Zeng Q."/>
            <person name="Gargeya S."/>
            <person name="Fitzgerald M."/>
            <person name="Haas B."/>
            <person name="Abouelleil A."/>
            <person name="Alvarado L."/>
            <person name="Arachchi H.M."/>
            <person name="Berlin A."/>
            <person name="Chapman S.B."/>
            <person name="Goldberg J."/>
            <person name="Griggs A."/>
            <person name="Gujja S."/>
            <person name="Hansen M."/>
            <person name="Howarth C."/>
            <person name="Imamovic A."/>
            <person name="Larimer J."/>
            <person name="McCowen C."/>
            <person name="Montmayeur A."/>
            <person name="Murphy C."/>
            <person name="Neiman D."/>
            <person name="Pearson M."/>
            <person name="Priest M."/>
            <person name="Roberts A."/>
            <person name="Saif S."/>
            <person name="Shea T."/>
            <person name="Sisk P."/>
            <person name="Sykes S."/>
            <person name="Wortman J."/>
            <person name="Nusbaum C."/>
            <person name="Birren B."/>
        </authorList>
    </citation>
    <scope>NUCLEOTIDE SEQUENCE [LARGE SCALE GENOMIC DNA]</scope>
    <source>
        <strain evidence="1 2">VS20</strain>
    </source>
</reference>
<dbReference type="OrthoDB" id="79600at2759"/>
<dbReference type="InParanoid" id="T0QZR0"/>
<dbReference type="EMBL" id="JH767137">
    <property type="protein sequence ID" value="EQC40196.1"/>
    <property type="molecule type" value="Genomic_DNA"/>
</dbReference>
<dbReference type="AlphaFoldDB" id="T0QZR0"/>
<keyword evidence="2" id="KW-1185">Reference proteome</keyword>
<proteinExistence type="predicted"/>
<evidence type="ECO:0000313" key="1">
    <source>
        <dbReference type="EMBL" id="EQC40196.1"/>
    </source>
</evidence>
<protein>
    <submittedName>
        <fullName evidence="1">Uncharacterized protein</fullName>
    </submittedName>
</protein>